<evidence type="ECO:0000313" key="2">
    <source>
        <dbReference type="Proteomes" id="UP001549920"/>
    </source>
</evidence>
<evidence type="ECO:0008006" key="3">
    <source>
        <dbReference type="Google" id="ProtNLM"/>
    </source>
</evidence>
<proteinExistence type="predicted"/>
<organism evidence="1 2">
    <name type="scientific">Loxostege sticticalis</name>
    <name type="common">Beet webworm moth</name>
    <dbReference type="NCBI Taxonomy" id="481309"/>
    <lineage>
        <taxon>Eukaryota</taxon>
        <taxon>Metazoa</taxon>
        <taxon>Ecdysozoa</taxon>
        <taxon>Arthropoda</taxon>
        <taxon>Hexapoda</taxon>
        <taxon>Insecta</taxon>
        <taxon>Pterygota</taxon>
        <taxon>Neoptera</taxon>
        <taxon>Endopterygota</taxon>
        <taxon>Lepidoptera</taxon>
        <taxon>Glossata</taxon>
        <taxon>Ditrysia</taxon>
        <taxon>Pyraloidea</taxon>
        <taxon>Crambidae</taxon>
        <taxon>Pyraustinae</taxon>
        <taxon>Loxostege</taxon>
    </lineage>
</organism>
<gene>
    <name evidence="1" type="ORF">ABMA27_002893</name>
</gene>
<protein>
    <recommendedName>
        <fullName evidence="3">RNA-directed DNA polymerase from mobile element jockey-like</fullName>
    </recommendedName>
</protein>
<dbReference type="Proteomes" id="UP001549920">
    <property type="component" value="Unassembled WGS sequence"/>
</dbReference>
<dbReference type="EMBL" id="JBEUOH010000013">
    <property type="protein sequence ID" value="KAL0880483.1"/>
    <property type="molecule type" value="Genomic_DNA"/>
</dbReference>
<dbReference type="SUPFAM" id="SSF56219">
    <property type="entry name" value="DNase I-like"/>
    <property type="match status" value="1"/>
</dbReference>
<keyword evidence="2" id="KW-1185">Reference proteome</keyword>
<evidence type="ECO:0000313" key="1">
    <source>
        <dbReference type="EMBL" id="KAL0880483.1"/>
    </source>
</evidence>
<accession>A0ABR3HV95</accession>
<name>A0ABR3HV95_LOXSC</name>
<sequence length="242" mass="27984">MDNFLNIYSSQLEKRKRSLVFGDFNIDLLKKDKYITDYVVEVKESGYEILNKINPDYCTRETSKTKTIIDHISTNINNHTFSLSIIESSLSDHKHLYLEVGKEAPRRNSKINYTAIDYDTLYNNVLKTIDKIENDYSSLENCIILNINNTQKDLNVLNEWLLHNLLTINTSKTSFMILSAKNKVIPDFPPLTINDVPIKRSSREKYLGLYIDDKLTWTPHIDHVRGKLTSLIGALHILSFGK</sequence>
<dbReference type="InterPro" id="IPR036691">
    <property type="entry name" value="Endo/exonu/phosph_ase_sf"/>
</dbReference>
<reference evidence="1 2" key="1">
    <citation type="submission" date="2024-06" db="EMBL/GenBank/DDBJ databases">
        <title>A chromosome-level genome assembly of beet webworm, Loxostege sticticalis.</title>
        <authorList>
            <person name="Zhang Y."/>
        </authorList>
    </citation>
    <scope>NUCLEOTIDE SEQUENCE [LARGE SCALE GENOMIC DNA]</scope>
    <source>
        <strain evidence="1">AQ026</strain>
        <tissue evidence="1">Whole body</tissue>
    </source>
</reference>
<comment type="caution">
    <text evidence="1">The sequence shown here is derived from an EMBL/GenBank/DDBJ whole genome shotgun (WGS) entry which is preliminary data.</text>
</comment>